<accession>A0A5B7DKP3</accession>
<keyword evidence="3" id="KW-1185">Reference proteome</keyword>
<evidence type="ECO:0000256" key="1">
    <source>
        <dbReference type="SAM" id="MobiDB-lite"/>
    </source>
</evidence>
<dbReference type="Proteomes" id="UP000324222">
    <property type="component" value="Unassembled WGS sequence"/>
</dbReference>
<evidence type="ECO:0000313" key="3">
    <source>
        <dbReference type="Proteomes" id="UP000324222"/>
    </source>
</evidence>
<dbReference type="AlphaFoldDB" id="A0A5B7DKP3"/>
<name>A0A5B7DKP3_PORTR</name>
<dbReference type="EMBL" id="VSRR010001048">
    <property type="protein sequence ID" value="MPC22060.1"/>
    <property type="molecule type" value="Genomic_DNA"/>
</dbReference>
<reference evidence="2 3" key="1">
    <citation type="submission" date="2019-05" db="EMBL/GenBank/DDBJ databases">
        <title>Another draft genome of Portunus trituberculatus and its Hox gene families provides insights of decapod evolution.</title>
        <authorList>
            <person name="Jeong J.-H."/>
            <person name="Song I."/>
            <person name="Kim S."/>
            <person name="Choi T."/>
            <person name="Kim D."/>
            <person name="Ryu S."/>
            <person name="Kim W."/>
        </authorList>
    </citation>
    <scope>NUCLEOTIDE SEQUENCE [LARGE SCALE GENOMIC DNA]</scope>
    <source>
        <tissue evidence="2">Muscle</tissue>
    </source>
</reference>
<gene>
    <name evidence="2" type="ORF">E2C01_015066</name>
</gene>
<comment type="caution">
    <text evidence="2">The sequence shown here is derived from an EMBL/GenBank/DDBJ whole genome shotgun (WGS) entry which is preliminary data.</text>
</comment>
<protein>
    <submittedName>
        <fullName evidence="2">Uncharacterized protein</fullName>
    </submittedName>
</protein>
<feature type="region of interest" description="Disordered" evidence="1">
    <location>
        <begin position="33"/>
        <end position="74"/>
    </location>
</feature>
<proteinExistence type="predicted"/>
<evidence type="ECO:0000313" key="2">
    <source>
        <dbReference type="EMBL" id="MPC22060.1"/>
    </source>
</evidence>
<organism evidence="2 3">
    <name type="scientific">Portunus trituberculatus</name>
    <name type="common">Swimming crab</name>
    <name type="synonym">Neptunus trituberculatus</name>
    <dbReference type="NCBI Taxonomy" id="210409"/>
    <lineage>
        <taxon>Eukaryota</taxon>
        <taxon>Metazoa</taxon>
        <taxon>Ecdysozoa</taxon>
        <taxon>Arthropoda</taxon>
        <taxon>Crustacea</taxon>
        <taxon>Multicrustacea</taxon>
        <taxon>Malacostraca</taxon>
        <taxon>Eumalacostraca</taxon>
        <taxon>Eucarida</taxon>
        <taxon>Decapoda</taxon>
        <taxon>Pleocyemata</taxon>
        <taxon>Brachyura</taxon>
        <taxon>Eubrachyura</taxon>
        <taxon>Portunoidea</taxon>
        <taxon>Portunidae</taxon>
        <taxon>Portuninae</taxon>
        <taxon>Portunus</taxon>
    </lineage>
</organism>
<sequence length="95" mass="9768">MNICQLTELPFGVVLFVFGSRAGLLPSPSCLPGSGGSSAGIVTRGSGPAGARGPSTVDLLSPRKSSTRRQLPRVQKASALAALTAHRDASRNCDY</sequence>